<reference evidence="1 2" key="1">
    <citation type="journal article" date="2022" name="Nat. Plants">
        <title>Genomes of leafy and leafless Platanthera orchids illuminate the evolution of mycoheterotrophy.</title>
        <authorList>
            <person name="Li M.H."/>
            <person name="Liu K.W."/>
            <person name="Li Z."/>
            <person name="Lu H.C."/>
            <person name="Ye Q.L."/>
            <person name="Zhang D."/>
            <person name="Wang J.Y."/>
            <person name="Li Y.F."/>
            <person name="Zhong Z.M."/>
            <person name="Liu X."/>
            <person name="Yu X."/>
            <person name="Liu D.K."/>
            <person name="Tu X.D."/>
            <person name="Liu B."/>
            <person name="Hao Y."/>
            <person name="Liao X.Y."/>
            <person name="Jiang Y.T."/>
            <person name="Sun W.H."/>
            <person name="Chen J."/>
            <person name="Chen Y.Q."/>
            <person name="Ai Y."/>
            <person name="Zhai J.W."/>
            <person name="Wu S.S."/>
            <person name="Zhou Z."/>
            <person name="Hsiao Y.Y."/>
            <person name="Wu W.L."/>
            <person name="Chen Y.Y."/>
            <person name="Lin Y.F."/>
            <person name="Hsu J.L."/>
            <person name="Li C.Y."/>
            <person name="Wang Z.W."/>
            <person name="Zhao X."/>
            <person name="Zhong W.Y."/>
            <person name="Ma X.K."/>
            <person name="Ma L."/>
            <person name="Huang J."/>
            <person name="Chen G.Z."/>
            <person name="Huang M.Z."/>
            <person name="Huang L."/>
            <person name="Peng D.H."/>
            <person name="Luo Y.B."/>
            <person name="Zou S.Q."/>
            <person name="Chen S.P."/>
            <person name="Lan S."/>
            <person name="Tsai W.C."/>
            <person name="Van de Peer Y."/>
            <person name="Liu Z.J."/>
        </authorList>
    </citation>
    <scope>NUCLEOTIDE SEQUENCE [LARGE SCALE GENOMIC DNA]</scope>
    <source>
        <strain evidence="1">Lor288</strain>
    </source>
</reference>
<sequence>MSPSQTLNCRCGISSFKEHAKPILDVTNERSKNCLRESGILQFFEIPDLKQNISLLTILVKAYSRKHKDFLIGNVYVKFTANQIALMLGLPNRGVEFKFERRPFAAYEQKDLLLDMERLSKADWSEDIEKSRVDILVKYLLSKLLFPLQVLKIPQCIHIFCGVEEFQRYNWPSTVHKFMHS</sequence>
<dbReference type="EMBL" id="JBBWWR010000018">
    <property type="protein sequence ID" value="KAK8943659.1"/>
    <property type="molecule type" value="Genomic_DNA"/>
</dbReference>
<comment type="caution">
    <text evidence="1">The sequence shown here is derived from an EMBL/GenBank/DDBJ whole genome shotgun (WGS) entry which is preliminary data.</text>
</comment>
<evidence type="ECO:0008006" key="3">
    <source>
        <dbReference type="Google" id="ProtNLM"/>
    </source>
</evidence>
<dbReference type="Proteomes" id="UP001412067">
    <property type="component" value="Unassembled WGS sequence"/>
</dbReference>
<gene>
    <name evidence="1" type="ORF">KSP40_PGU022293</name>
</gene>
<protein>
    <recommendedName>
        <fullName evidence="3">DUF1985 domain-containing protein</fullName>
    </recommendedName>
</protein>
<name>A0ABR2LKU7_9ASPA</name>
<evidence type="ECO:0000313" key="2">
    <source>
        <dbReference type="Proteomes" id="UP001412067"/>
    </source>
</evidence>
<proteinExistence type="predicted"/>
<accession>A0ABR2LKU7</accession>
<keyword evidence="2" id="KW-1185">Reference proteome</keyword>
<organism evidence="1 2">
    <name type="scientific">Platanthera guangdongensis</name>
    <dbReference type="NCBI Taxonomy" id="2320717"/>
    <lineage>
        <taxon>Eukaryota</taxon>
        <taxon>Viridiplantae</taxon>
        <taxon>Streptophyta</taxon>
        <taxon>Embryophyta</taxon>
        <taxon>Tracheophyta</taxon>
        <taxon>Spermatophyta</taxon>
        <taxon>Magnoliopsida</taxon>
        <taxon>Liliopsida</taxon>
        <taxon>Asparagales</taxon>
        <taxon>Orchidaceae</taxon>
        <taxon>Orchidoideae</taxon>
        <taxon>Orchideae</taxon>
        <taxon>Orchidinae</taxon>
        <taxon>Platanthera</taxon>
    </lineage>
</organism>
<evidence type="ECO:0000313" key="1">
    <source>
        <dbReference type="EMBL" id="KAK8943659.1"/>
    </source>
</evidence>